<dbReference type="FunFam" id="3.20.20.70:FF:000031">
    <property type="entry name" value="Glutamate synthase 1 [NADH]"/>
    <property type="match status" value="1"/>
</dbReference>
<dbReference type="InterPro" id="IPR017932">
    <property type="entry name" value="GATase_2_dom"/>
</dbReference>
<dbReference type="CDD" id="cd00982">
    <property type="entry name" value="gltB_C"/>
    <property type="match status" value="1"/>
</dbReference>
<keyword evidence="7" id="KW-0288">FMN</keyword>
<dbReference type="FunFam" id="2.160.20.60:FF:000001">
    <property type="entry name" value="Glutamate synthase, large subunit"/>
    <property type="match status" value="1"/>
</dbReference>
<evidence type="ECO:0000256" key="10">
    <source>
        <dbReference type="ARBA" id="ARBA00022962"/>
    </source>
</evidence>
<evidence type="ECO:0000256" key="15">
    <source>
        <dbReference type="ARBA" id="ARBA00023291"/>
    </source>
</evidence>
<dbReference type="SUPFAM" id="SSF56235">
    <property type="entry name" value="N-terminal nucleophile aminohydrolases (Ntn hydrolases)"/>
    <property type="match status" value="1"/>
</dbReference>
<dbReference type="NCBIfam" id="NF008730">
    <property type="entry name" value="PRK11750.1"/>
    <property type="match status" value="1"/>
</dbReference>
<dbReference type="CDD" id="cd02808">
    <property type="entry name" value="GltS_FMN"/>
    <property type="match status" value="1"/>
</dbReference>
<keyword evidence="10" id="KW-0315">Glutamine amidotransferase</keyword>
<dbReference type="InterPro" id="IPR002489">
    <property type="entry name" value="Glu_synth_asu_C"/>
</dbReference>
<feature type="region of interest" description="Disordered" evidence="17">
    <location>
        <begin position="1"/>
        <end position="30"/>
    </location>
</feature>
<evidence type="ECO:0000313" key="19">
    <source>
        <dbReference type="EMBL" id="HIY94719.1"/>
    </source>
</evidence>
<comment type="caution">
    <text evidence="19">The sequence shown here is derived from an EMBL/GenBank/DDBJ whole genome shotgun (WGS) entry which is preliminary data.</text>
</comment>
<dbReference type="InterPro" id="IPR036485">
    <property type="entry name" value="Glu_synth_asu_C_sf"/>
</dbReference>
<dbReference type="Gene3D" id="2.160.20.60">
    <property type="entry name" value="Glutamate synthase, alpha subunit, C-terminal domain"/>
    <property type="match status" value="1"/>
</dbReference>
<keyword evidence="14" id="KW-0314">Glutamate biosynthesis</keyword>
<comment type="cofactor">
    <cofactor evidence="2">
        <name>[3Fe-4S] cluster</name>
        <dbReference type="ChEBI" id="CHEBI:21137"/>
    </cofactor>
</comment>
<comment type="cofactor">
    <cofactor evidence="3">
        <name>FAD</name>
        <dbReference type="ChEBI" id="CHEBI:57692"/>
    </cofactor>
</comment>
<evidence type="ECO:0000256" key="4">
    <source>
        <dbReference type="ARBA" id="ARBA00009716"/>
    </source>
</evidence>
<dbReference type="Pfam" id="PF00310">
    <property type="entry name" value="GATase_2"/>
    <property type="match status" value="1"/>
</dbReference>
<dbReference type="Proteomes" id="UP000824134">
    <property type="component" value="Unassembled WGS sequence"/>
</dbReference>
<dbReference type="GO" id="GO:0006537">
    <property type="term" value="P:glutamate biosynthetic process"/>
    <property type="evidence" value="ECO:0007669"/>
    <property type="project" value="UniProtKB-KW"/>
</dbReference>
<reference evidence="19" key="2">
    <citation type="submission" date="2021-04" db="EMBL/GenBank/DDBJ databases">
        <authorList>
            <person name="Gilroy R."/>
        </authorList>
    </citation>
    <scope>NUCLEOTIDE SEQUENCE</scope>
    <source>
        <strain evidence="19">ChiHjej12B11-9195</strain>
    </source>
</reference>
<evidence type="ECO:0000256" key="13">
    <source>
        <dbReference type="ARBA" id="ARBA00023014"/>
    </source>
</evidence>
<dbReference type="Gene3D" id="3.20.20.70">
    <property type="entry name" value="Aldolase class I"/>
    <property type="match status" value="2"/>
</dbReference>
<proteinExistence type="inferred from homology"/>
<dbReference type="GO" id="GO:0019676">
    <property type="term" value="P:ammonia assimilation cycle"/>
    <property type="evidence" value="ECO:0007669"/>
    <property type="project" value="TreeGrafter"/>
</dbReference>
<dbReference type="InterPro" id="IPR029055">
    <property type="entry name" value="Ntn_hydrolases_N"/>
</dbReference>
<dbReference type="CDD" id="cd00713">
    <property type="entry name" value="GltS"/>
    <property type="match status" value="1"/>
</dbReference>
<sequence length="1566" mass="170146">MSHTTLGSADHADKTFTQDPHTLGHAPSPFTTFASIPEATGLYSPENEKDACGLAMIATLRGTPGHDIVDHALTALRRLEHRGAVGADEGTGDGAGILLQIPDAFLREVVDFDLPELGKYAVGTAYLPTGGENAEELKEGLTQIAQREGLRVLGWREVPVKADIVGKAAREVMPYFVQMFIAEASGEDLDAVNAPFTGHIPVINLDEDSERRQLDQKAFRVRKRAQHKLGVYFPSFSSRTIVYKGMLTTAQLEPFYPDLSDPRFATKLAIVHSRFSTNTFPSWPLAQPFRTIAHNGEINTVKGNRNWMRARQSQLKSPVLGRNPEELFPICSVGASDSQSFDEVAELLMLSGRSAAQVLMMMVPEAWENHETMDEDRRAFYRYHSSLMEPWDGPAAIAFTDGDNVGSVLDRNGLRPGRYWVTDEGLVILASEVGVVDMPEEKIVEKGRVSPGKMFFVDTKAGRLVPDEEVKATVAAAQPWKQWADENIVDLADLPEREHIRASRKSILKRQQTFGYTEEELRKILAPMAETGAEPIYAMGTDTPIAVLSTRHRLLFDYFVQSFAQVTNPPLDSIREELVTSLKTSIGADGNLLRNGRVKVQHVGLNFPVINNDELDKIAHIEDEDGMPAALKVSGLYPAHGGEEALRARIAEICEKVSAAVERGVQFLILSDRNSNGAWAPIPSLLLTSAVHHHLLRSATRTKVALIVEAGDVREVHHVATLIGYGASAVNPYLAMESVEELVAQGEITGVTESEAVYNLIKALGKGLQKIMSKMGISTVSSYCGAQTFEALGLSQQVVDQFFTGTHSQMDGVGLDVIEAETCKRHHDAYPDDGVSVPYRALETGGEYDWRREGPPHLFNPQTIFRLQHSTKTRRYDIFKSYTKLVDDQAKDLMTLRGLFTFTEDRTPISIDEVEPVSEIVKRFSTGAMSYGSISKEAHETLAIAMNRLGAKSNTGEGGEDVDRLLDPERRSAIKQVASGRFGVTSLYLTNADDIQIKMAQGAKPGEGGQLMAQKVYPWVAKTRHSTPGVSLISPPPHHDIYSIEDLAQLIYDCKRANPSARVHVKLVSEIGIGTVAAGVTKAKADVVLISGHDGGTGAAPLNSLKHAGAPWELGLAEAQQTLMINGLRDRVVVQADGQLKTGRDVIIAALLGAEEYGFATAPLVVEGCIMMRKCHLDTCPVGVATQNPDLRARFTGQADHVVNFFEFIAEEVREYLAQLGFRTLDEAIGHAEVLDMSQAIDHWKADGLDLTKVLTSTAVEYEGQGIRHLKDQDHELEAHIDNTFIAAAQATLSDRTPVAIDSPVVNTDRSVGTMLGHTVTKTFGIEVLDHDSITLNLTGHAGQSLGAFLPQGITIRLTGDSNDYVGKGLSGGRIIVAPDAAAPLVAEENVVAGNVIGYGATSGEMFIRGIVGERFLVRNSGATAVVEGIGDHGCEYMTGGKALILGSTGRNFGAGMSGGTAYVLDLDMAKVNKQSRESGELGFLELTEDDRAEVAQLLTRHRTETGSTLASALLEDLEGTYARITKVLPRNFAAVQAIRAEAEAAGEDTDSMQVWNKILEVTARG</sequence>
<evidence type="ECO:0000256" key="17">
    <source>
        <dbReference type="SAM" id="MobiDB-lite"/>
    </source>
</evidence>
<evidence type="ECO:0000256" key="3">
    <source>
        <dbReference type="ARBA" id="ARBA00001974"/>
    </source>
</evidence>
<dbReference type="Pfam" id="PF01645">
    <property type="entry name" value="Glu_synthase"/>
    <property type="match status" value="1"/>
</dbReference>
<keyword evidence="15" id="KW-0003">3Fe-4S</keyword>
<evidence type="ECO:0000256" key="12">
    <source>
        <dbReference type="ARBA" id="ARBA00023004"/>
    </source>
</evidence>
<dbReference type="GO" id="GO:0051538">
    <property type="term" value="F:3 iron, 4 sulfur cluster binding"/>
    <property type="evidence" value="ECO:0007669"/>
    <property type="project" value="UniProtKB-KW"/>
</dbReference>
<protein>
    <submittedName>
        <fullName evidence="19">Glutamate synthase large subunit</fullName>
        <ecNumber evidence="19">1.4.1.13</ecNumber>
    </submittedName>
</protein>
<dbReference type="EMBL" id="DXCN01000032">
    <property type="protein sequence ID" value="HIY94719.1"/>
    <property type="molecule type" value="Genomic_DNA"/>
</dbReference>
<evidence type="ECO:0000256" key="5">
    <source>
        <dbReference type="ARBA" id="ARBA00022605"/>
    </source>
</evidence>
<dbReference type="GO" id="GO:0004355">
    <property type="term" value="F:glutamate synthase (NADPH) activity"/>
    <property type="evidence" value="ECO:0007669"/>
    <property type="project" value="UniProtKB-EC"/>
</dbReference>
<dbReference type="Pfam" id="PF04898">
    <property type="entry name" value="Glu_syn_central"/>
    <property type="match status" value="1"/>
</dbReference>
<evidence type="ECO:0000256" key="2">
    <source>
        <dbReference type="ARBA" id="ARBA00001927"/>
    </source>
</evidence>
<evidence type="ECO:0000259" key="18">
    <source>
        <dbReference type="PROSITE" id="PS51278"/>
    </source>
</evidence>
<gene>
    <name evidence="19" type="primary">gltB</name>
    <name evidence="19" type="ORF">H9821_03505</name>
</gene>
<keyword evidence="8" id="KW-0479">Metal-binding</keyword>
<evidence type="ECO:0000256" key="9">
    <source>
        <dbReference type="ARBA" id="ARBA00022827"/>
    </source>
</evidence>
<evidence type="ECO:0000256" key="6">
    <source>
        <dbReference type="ARBA" id="ARBA00022630"/>
    </source>
</evidence>
<evidence type="ECO:0000256" key="1">
    <source>
        <dbReference type="ARBA" id="ARBA00001917"/>
    </source>
</evidence>
<dbReference type="SUPFAM" id="SSF69336">
    <property type="entry name" value="Alpha subunit of glutamate synthase, C-terminal domain"/>
    <property type="match status" value="1"/>
</dbReference>
<dbReference type="Gene3D" id="3.60.20.10">
    <property type="entry name" value="Glutamine Phosphoribosylpyrophosphate, subunit 1, domain 1"/>
    <property type="match status" value="1"/>
</dbReference>
<evidence type="ECO:0000313" key="20">
    <source>
        <dbReference type="Proteomes" id="UP000824134"/>
    </source>
</evidence>
<dbReference type="PANTHER" id="PTHR11938:SF133">
    <property type="entry name" value="GLUTAMATE SYNTHASE (NADH)"/>
    <property type="match status" value="1"/>
</dbReference>
<keyword evidence="5" id="KW-0028">Amino-acid biosynthesis</keyword>
<dbReference type="GO" id="GO:0046872">
    <property type="term" value="F:metal ion binding"/>
    <property type="evidence" value="ECO:0007669"/>
    <property type="project" value="UniProtKB-KW"/>
</dbReference>
<evidence type="ECO:0000256" key="11">
    <source>
        <dbReference type="ARBA" id="ARBA00023002"/>
    </source>
</evidence>
<name>A0A9D1ZVC1_9MICC</name>
<dbReference type="PANTHER" id="PTHR11938">
    <property type="entry name" value="FAD NADPH DEHYDROGENASE/OXIDOREDUCTASE"/>
    <property type="match status" value="1"/>
</dbReference>
<comment type="cofactor">
    <cofactor evidence="1">
        <name>FMN</name>
        <dbReference type="ChEBI" id="CHEBI:58210"/>
    </cofactor>
</comment>
<dbReference type="InterPro" id="IPR050711">
    <property type="entry name" value="ET-N_metabolism_enzyme"/>
</dbReference>
<comment type="pathway">
    <text evidence="16">Amino-acid biosynthesis.</text>
</comment>
<evidence type="ECO:0000256" key="16">
    <source>
        <dbReference type="ARBA" id="ARBA00029440"/>
    </source>
</evidence>
<feature type="domain" description="Glutamine amidotransferase type-2" evidence="18">
    <location>
        <begin position="52"/>
        <end position="460"/>
    </location>
</feature>
<keyword evidence="9" id="KW-0274">FAD</keyword>
<dbReference type="Pfam" id="PF01493">
    <property type="entry name" value="GXGXG"/>
    <property type="match status" value="1"/>
</dbReference>
<evidence type="ECO:0000256" key="14">
    <source>
        <dbReference type="ARBA" id="ARBA00023164"/>
    </source>
</evidence>
<organism evidence="19 20">
    <name type="scientific">Candidatus Rothia avicola</name>
    <dbReference type="NCBI Taxonomy" id="2840478"/>
    <lineage>
        <taxon>Bacteria</taxon>
        <taxon>Bacillati</taxon>
        <taxon>Actinomycetota</taxon>
        <taxon>Actinomycetes</taxon>
        <taxon>Micrococcales</taxon>
        <taxon>Micrococcaceae</taxon>
        <taxon>Rothia</taxon>
    </lineage>
</organism>
<accession>A0A9D1ZVC1</accession>
<dbReference type="EC" id="1.4.1.13" evidence="19"/>
<keyword evidence="6" id="KW-0285">Flavoprotein</keyword>
<dbReference type="InterPro" id="IPR006982">
    <property type="entry name" value="Glu_synth_centr_N"/>
</dbReference>
<keyword evidence="12" id="KW-0408">Iron</keyword>
<dbReference type="FunFam" id="3.20.20.70:FF:000053">
    <property type="entry name" value="Glutamate synthase large subunit"/>
    <property type="match status" value="1"/>
</dbReference>
<dbReference type="InterPro" id="IPR013785">
    <property type="entry name" value="Aldolase_TIM"/>
</dbReference>
<dbReference type="SUPFAM" id="SSF51395">
    <property type="entry name" value="FMN-linked oxidoreductases"/>
    <property type="match status" value="1"/>
</dbReference>
<comment type="similarity">
    <text evidence="4">Belongs to the glutamate synthase family.</text>
</comment>
<keyword evidence="13" id="KW-0411">Iron-sulfur</keyword>
<keyword evidence="11 19" id="KW-0560">Oxidoreductase</keyword>
<evidence type="ECO:0000256" key="8">
    <source>
        <dbReference type="ARBA" id="ARBA00022723"/>
    </source>
</evidence>
<reference evidence="19" key="1">
    <citation type="journal article" date="2021" name="PeerJ">
        <title>Extensive microbial diversity within the chicken gut microbiome revealed by metagenomics and culture.</title>
        <authorList>
            <person name="Gilroy R."/>
            <person name="Ravi A."/>
            <person name="Getino M."/>
            <person name="Pursley I."/>
            <person name="Horton D.L."/>
            <person name="Alikhan N.F."/>
            <person name="Baker D."/>
            <person name="Gharbi K."/>
            <person name="Hall N."/>
            <person name="Watson M."/>
            <person name="Adriaenssens E.M."/>
            <person name="Foster-Nyarko E."/>
            <person name="Jarju S."/>
            <person name="Secka A."/>
            <person name="Antonio M."/>
            <person name="Oren A."/>
            <person name="Chaudhuri R.R."/>
            <person name="La Ragione R."/>
            <person name="Hildebrand F."/>
            <person name="Pallen M.J."/>
        </authorList>
    </citation>
    <scope>NUCLEOTIDE SEQUENCE</scope>
    <source>
        <strain evidence="19">ChiHjej12B11-9195</strain>
    </source>
</reference>
<dbReference type="PROSITE" id="PS51278">
    <property type="entry name" value="GATASE_TYPE_2"/>
    <property type="match status" value="1"/>
</dbReference>
<dbReference type="FunFam" id="3.60.20.10:FF:000001">
    <property type="entry name" value="Glutamate synthase, large subunit"/>
    <property type="match status" value="1"/>
</dbReference>
<evidence type="ECO:0000256" key="7">
    <source>
        <dbReference type="ARBA" id="ARBA00022643"/>
    </source>
</evidence>
<dbReference type="InterPro" id="IPR002932">
    <property type="entry name" value="Glu_synthdom"/>
</dbReference>